<dbReference type="EMBL" id="PGOL01002319">
    <property type="protein sequence ID" value="PKI48882.1"/>
    <property type="molecule type" value="Genomic_DNA"/>
</dbReference>
<proteinExistence type="predicted"/>
<evidence type="ECO:0000313" key="2">
    <source>
        <dbReference type="Proteomes" id="UP000233551"/>
    </source>
</evidence>
<dbReference type="AlphaFoldDB" id="A0A2I0IY04"/>
<organism evidence="1 2">
    <name type="scientific">Punica granatum</name>
    <name type="common">Pomegranate</name>
    <dbReference type="NCBI Taxonomy" id="22663"/>
    <lineage>
        <taxon>Eukaryota</taxon>
        <taxon>Viridiplantae</taxon>
        <taxon>Streptophyta</taxon>
        <taxon>Embryophyta</taxon>
        <taxon>Tracheophyta</taxon>
        <taxon>Spermatophyta</taxon>
        <taxon>Magnoliopsida</taxon>
        <taxon>eudicotyledons</taxon>
        <taxon>Gunneridae</taxon>
        <taxon>Pentapetalae</taxon>
        <taxon>rosids</taxon>
        <taxon>malvids</taxon>
        <taxon>Myrtales</taxon>
        <taxon>Lythraceae</taxon>
        <taxon>Punica</taxon>
    </lineage>
</organism>
<accession>A0A2I0IY04</accession>
<comment type="caution">
    <text evidence="1">The sequence shown here is derived from an EMBL/GenBank/DDBJ whole genome shotgun (WGS) entry which is preliminary data.</text>
</comment>
<sequence length="72" mass="7942">MTLVVSQCGCKAVVLRIELTLGTATRLVAWESENRGWFTRKDGSRSGRLRGKASEGFPLAMYGHIKTSPMMP</sequence>
<gene>
    <name evidence="1" type="ORF">CRG98_030730</name>
</gene>
<name>A0A2I0IY04_PUNGR</name>
<dbReference type="Proteomes" id="UP000233551">
    <property type="component" value="Unassembled WGS sequence"/>
</dbReference>
<protein>
    <submittedName>
        <fullName evidence="1">Uncharacterized protein</fullName>
    </submittedName>
</protein>
<keyword evidence="2" id="KW-1185">Reference proteome</keyword>
<reference evidence="1 2" key="1">
    <citation type="submission" date="2017-11" db="EMBL/GenBank/DDBJ databases">
        <title>De-novo sequencing of pomegranate (Punica granatum L.) genome.</title>
        <authorList>
            <person name="Akparov Z."/>
            <person name="Amiraslanov A."/>
            <person name="Hajiyeva S."/>
            <person name="Abbasov M."/>
            <person name="Kaur K."/>
            <person name="Hamwieh A."/>
            <person name="Solovyev V."/>
            <person name="Salamov A."/>
            <person name="Braich B."/>
            <person name="Kosarev P."/>
            <person name="Mahmoud A."/>
            <person name="Hajiyev E."/>
            <person name="Babayeva S."/>
            <person name="Izzatullayeva V."/>
            <person name="Mammadov A."/>
            <person name="Mammadov A."/>
            <person name="Sharifova S."/>
            <person name="Ojaghi J."/>
            <person name="Eynullazada K."/>
            <person name="Bayramov B."/>
            <person name="Abdulazimova A."/>
            <person name="Shahmuradov I."/>
        </authorList>
    </citation>
    <scope>NUCLEOTIDE SEQUENCE [LARGE SCALE GENOMIC DNA]</scope>
    <source>
        <strain evidence="2">cv. AG2017</strain>
        <tissue evidence="1">Leaf</tissue>
    </source>
</reference>
<evidence type="ECO:0000313" key="1">
    <source>
        <dbReference type="EMBL" id="PKI48882.1"/>
    </source>
</evidence>